<organism evidence="3 4">
    <name type="scientific">Streptacidiphilus cavernicola</name>
    <dbReference type="NCBI Taxonomy" id="3342716"/>
    <lineage>
        <taxon>Bacteria</taxon>
        <taxon>Bacillati</taxon>
        <taxon>Actinomycetota</taxon>
        <taxon>Actinomycetes</taxon>
        <taxon>Kitasatosporales</taxon>
        <taxon>Streptomycetaceae</taxon>
        <taxon>Streptacidiphilus</taxon>
    </lineage>
</organism>
<evidence type="ECO:0000256" key="2">
    <source>
        <dbReference type="SAM" id="MobiDB-lite"/>
    </source>
</evidence>
<comment type="caution">
    <text evidence="3">The sequence shown here is derived from an EMBL/GenBank/DDBJ whole genome shotgun (WGS) entry which is preliminary data.</text>
</comment>
<evidence type="ECO:0000256" key="1">
    <source>
        <dbReference type="SAM" id="Coils"/>
    </source>
</evidence>
<sequence>MEHFAQCLSGVAALVDWDGSWFREFWQRDAEGMRACLEGREVPPWDVIESMLHDLAAVRGTESARHEAARLRPLYRASVRAYDRTEGVRATLTERLRLLREEQQRSARLLRDLQTRGASAVGPERQRAGASDLAWAGDYHARICGRIAELRGRVAALEQGEAAPVRPVPQNAGQRPESALLESSLPERRPPASSASRRRGRVRGSARFAGQDVGARTGSVEAGAEQSAGTVAAADRSAGTVAAPRGARFSGAPTTASPGTTAVTTLPGAVGTLRGARFVGAADAPAARVAAAVDDADRAAVTRTVEMLRGLRAHDRGGQAHAVLAEAAYQPAVRFPLLAEQLERAGMAADWATLLWEAAALPLDRVLAAAEALGAAGRTPDGEQLLRLGMGRSAAEVGPAVAELVDEARGREARAVLDVYLRTRATGESARVALADPVRLVPLLLEVALGVSTGLHEDLVLSLRVAGMRDEVSAALSQAG</sequence>
<dbReference type="RefSeq" id="WP_380531252.1">
    <property type="nucleotide sequence ID" value="NZ_JBHFAB010000002.1"/>
</dbReference>
<feature type="region of interest" description="Disordered" evidence="2">
    <location>
        <begin position="165"/>
        <end position="236"/>
    </location>
</feature>
<evidence type="ECO:0000313" key="4">
    <source>
        <dbReference type="Proteomes" id="UP001592531"/>
    </source>
</evidence>
<keyword evidence="4" id="KW-1185">Reference proteome</keyword>
<accession>A0ABV6VPH4</accession>
<dbReference type="EMBL" id="JBHFAB010000002">
    <property type="protein sequence ID" value="MFC1415461.1"/>
    <property type="molecule type" value="Genomic_DNA"/>
</dbReference>
<dbReference type="Proteomes" id="UP001592531">
    <property type="component" value="Unassembled WGS sequence"/>
</dbReference>
<feature type="coiled-coil region" evidence="1">
    <location>
        <begin position="82"/>
        <end position="116"/>
    </location>
</feature>
<proteinExistence type="predicted"/>
<keyword evidence="1" id="KW-0175">Coiled coil</keyword>
<name>A0ABV6VPH4_9ACTN</name>
<protein>
    <recommendedName>
        <fullName evidence="5">UL36 very large tegument protein</fullName>
    </recommendedName>
</protein>
<evidence type="ECO:0008006" key="5">
    <source>
        <dbReference type="Google" id="ProtNLM"/>
    </source>
</evidence>
<evidence type="ECO:0000313" key="3">
    <source>
        <dbReference type="EMBL" id="MFC1415461.1"/>
    </source>
</evidence>
<gene>
    <name evidence="3" type="ORF">ACEZDE_02190</name>
</gene>
<reference evidence="3 4" key="1">
    <citation type="submission" date="2024-09" db="EMBL/GenBank/DDBJ databases">
        <authorList>
            <person name="Lee S.D."/>
        </authorList>
    </citation>
    <scope>NUCLEOTIDE SEQUENCE [LARGE SCALE GENOMIC DNA]</scope>
    <source>
        <strain evidence="3 4">N8-3</strain>
    </source>
</reference>